<evidence type="ECO:0000256" key="1">
    <source>
        <dbReference type="SAM" id="MobiDB-lite"/>
    </source>
</evidence>
<reference evidence="2 3" key="1">
    <citation type="submission" date="2023-05" db="EMBL/GenBank/DDBJ databases">
        <title>B98-5 Cell Line De Novo Hybrid Assembly: An Optical Mapping Approach.</title>
        <authorList>
            <person name="Kananen K."/>
            <person name="Auerbach J.A."/>
            <person name="Kautto E."/>
            <person name="Blachly J.S."/>
        </authorList>
    </citation>
    <scope>NUCLEOTIDE SEQUENCE [LARGE SCALE GENOMIC DNA]</scope>
    <source>
        <strain evidence="2">B95-8</strain>
        <tissue evidence="2">Cell line</tissue>
    </source>
</reference>
<keyword evidence="3" id="KW-1185">Reference proteome</keyword>
<proteinExistence type="predicted"/>
<evidence type="ECO:0000313" key="2">
    <source>
        <dbReference type="EMBL" id="KAK2090733.1"/>
    </source>
</evidence>
<feature type="region of interest" description="Disordered" evidence="1">
    <location>
        <begin position="45"/>
        <end position="69"/>
    </location>
</feature>
<accession>A0ABQ9U0Y5</accession>
<dbReference type="EMBL" id="JASSZA010000016">
    <property type="protein sequence ID" value="KAK2090733.1"/>
    <property type="molecule type" value="Genomic_DNA"/>
</dbReference>
<feature type="compositionally biased region" description="Basic and acidic residues" evidence="1">
    <location>
        <begin position="45"/>
        <end position="56"/>
    </location>
</feature>
<name>A0ABQ9U0Y5_SAGOE</name>
<comment type="caution">
    <text evidence="2">The sequence shown here is derived from an EMBL/GenBank/DDBJ whole genome shotgun (WGS) entry which is preliminary data.</text>
</comment>
<dbReference type="Proteomes" id="UP001266305">
    <property type="component" value="Unassembled WGS sequence"/>
</dbReference>
<protein>
    <submittedName>
        <fullName evidence="2">Uncharacterized protein</fullName>
    </submittedName>
</protein>
<gene>
    <name evidence="2" type="ORF">P7K49_030017</name>
</gene>
<evidence type="ECO:0000313" key="3">
    <source>
        <dbReference type="Proteomes" id="UP001266305"/>
    </source>
</evidence>
<sequence>MSQTRKFLGNVIRAGAVGSGTGDHMDPSALSAGYWGTSERFNRSAWGEDERERMDSEEGSWVIGLGGSHPDGDMQGGDWRCLGLRVLLPASRMVQPLGGGAYTTTDAIPPTEVPPRADTACCCRGNMP</sequence>
<organism evidence="2 3">
    <name type="scientific">Saguinus oedipus</name>
    <name type="common">Cotton-top tamarin</name>
    <name type="synonym">Oedipomidas oedipus</name>
    <dbReference type="NCBI Taxonomy" id="9490"/>
    <lineage>
        <taxon>Eukaryota</taxon>
        <taxon>Metazoa</taxon>
        <taxon>Chordata</taxon>
        <taxon>Craniata</taxon>
        <taxon>Vertebrata</taxon>
        <taxon>Euteleostomi</taxon>
        <taxon>Mammalia</taxon>
        <taxon>Eutheria</taxon>
        <taxon>Euarchontoglires</taxon>
        <taxon>Primates</taxon>
        <taxon>Haplorrhini</taxon>
        <taxon>Platyrrhini</taxon>
        <taxon>Cebidae</taxon>
        <taxon>Callitrichinae</taxon>
        <taxon>Saguinus</taxon>
    </lineage>
</organism>